<comment type="caution">
    <text evidence="6">The sequence shown here is derived from an EMBL/GenBank/DDBJ whole genome shotgun (WGS) entry which is preliminary data.</text>
</comment>
<keyword evidence="7" id="KW-1185">Reference proteome</keyword>
<comment type="similarity">
    <text evidence="5">Belongs to the class I-like SAM-binding methyltransferase superfamily. MenG/UbiE family.</text>
</comment>
<dbReference type="CDD" id="cd02440">
    <property type="entry name" value="AdoMet_MTases"/>
    <property type="match status" value="1"/>
</dbReference>
<proteinExistence type="inferred from homology"/>
<name>A0ABS3AST6_9BACT</name>
<dbReference type="PROSITE" id="PS51608">
    <property type="entry name" value="SAM_MT_UBIE"/>
    <property type="match status" value="1"/>
</dbReference>
<evidence type="ECO:0000256" key="4">
    <source>
        <dbReference type="ARBA" id="ARBA00022691"/>
    </source>
</evidence>
<dbReference type="GO" id="GO:0032259">
    <property type="term" value="P:methylation"/>
    <property type="evidence" value="ECO:0007669"/>
    <property type="project" value="UniProtKB-KW"/>
</dbReference>
<organism evidence="6 7">
    <name type="scientific">Simkania negevensis</name>
    <dbReference type="NCBI Taxonomy" id="83561"/>
    <lineage>
        <taxon>Bacteria</taxon>
        <taxon>Pseudomonadati</taxon>
        <taxon>Chlamydiota</taxon>
        <taxon>Chlamydiia</taxon>
        <taxon>Parachlamydiales</taxon>
        <taxon>Simkaniaceae</taxon>
        <taxon>Simkania</taxon>
    </lineage>
</organism>
<dbReference type="PROSITE" id="PS01183">
    <property type="entry name" value="UBIE_1"/>
    <property type="match status" value="1"/>
</dbReference>
<reference evidence="6 7" key="1">
    <citation type="submission" date="2021-02" db="EMBL/GenBank/DDBJ databases">
        <title>Activity-based single-cell genomes from oceanic crustal fluid captures similar information to metagenomic and metatranscriptomic surveys with orders of magnitude less sampling.</title>
        <authorList>
            <person name="D'Angelo T.S."/>
            <person name="Orcutt B.N."/>
        </authorList>
    </citation>
    <scope>NUCLEOTIDE SEQUENCE [LARGE SCALE GENOMIC DNA]</scope>
    <source>
        <strain evidence="6">AH-315-G07</strain>
    </source>
</reference>
<evidence type="ECO:0000256" key="5">
    <source>
        <dbReference type="HAMAP-Rule" id="MF_01813"/>
    </source>
</evidence>
<dbReference type="InterPro" id="IPR023576">
    <property type="entry name" value="UbiE/COQ5_MeTrFase_CS"/>
</dbReference>
<dbReference type="EMBL" id="JAFITR010000145">
    <property type="protein sequence ID" value="MBN4067438.1"/>
    <property type="molecule type" value="Genomic_DNA"/>
</dbReference>
<evidence type="ECO:0000256" key="3">
    <source>
        <dbReference type="ARBA" id="ARBA00022679"/>
    </source>
</evidence>
<keyword evidence="1 5" id="KW-0474">Menaquinone biosynthesis</keyword>
<dbReference type="NCBIfam" id="TIGR01934">
    <property type="entry name" value="MenG_MenH_UbiE"/>
    <property type="match status" value="1"/>
</dbReference>
<comment type="catalytic activity">
    <reaction evidence="5">
        <text>a 2-demethylmenaquinol + S-adenosyl-L-methionine = a menaquinol + S-adenosyl-L-homocysteine + H(+)</text>
        <dbReference type="Rhea" id="RHEA:42640"/>
        <dbReference type="Rhea" id="RHEA-COMP:9539"/>
        <dbReference type="Rhea" id="RHEA-COMP:9563"/>
        <dbReference type="ChEBI" id="CHEBI:15378"/>
        <dbReference type="ChEBI" id="CHEBI:18151"/>
        <dbReference type="ChEBI" id="CHEBI:55437"/>
        <dbReference type="ChEBI" id="CHEBI:57856"/>
        <dbReference type="ChEBI" id="CHEBI:59789"/>
        <dbReference type="EC" id="2.1.1.163"/>
    </reaction>
</comment>
<comment type="function">
    <text evidence="5">Methyltransferase required for the conversion of demethylmenaquinol (DMKH2) to menaquinol (MKH2).</text>
</comment>
<keyword evidence="2 5" id="KW-0489">Methyltransferase</keyword>
<feature type="binding site" evidence="5">
    <location>
        <position position="72"/>
    </location>
    <ligand>
        <name>S-adenosyl-L-methionine</name>
        <dbReference type="ChEBI" id="CHEBI:59789"/>
    </ligand>
</feature>
<dbReference type="Pfam" id="PF01209">
    <property type="entry name" value="Ubie_methyltran"/>
    <property type="match status" value="1"/>
</dbReference>
<dbReference type="EC" id="2.1.1.163" evidence="5"/>
<dbReference type="Proteomes" id="UP000722121">
    <property type="component" value="Unassembled WGS sequence"/>
</dbReference>
<sequence>MKHLLKARLMPPSYNKESPETIQQLFDHIAKRYDFINSMMSLQMHKAWNSKLTSLLAQHKNGRVLLDLCCGTGEIAFSLLGKAPALHKAYLLDFSDKMLEVARYKADKTSRSKKHDIAYLHADAQAIPLDRESVDIASTAYGIRNIKSPLACAKEVMRVLKPEGLWGILELTRPTNPLLRALHTLYLKTFVPTVGRLFASNRDAYSYLSESIKQFTPPQKLAAVLQEAGFGDIKTVSLAGGIATITLATKAVNANNKRT</sequence>
<evidence type="ECO:0000313" key="6">
    <source>
        <dbReference type="EMBL" id="MBN4067438.1"/>
    </source>
</evidence>
<evidence type="ECO:0000313" key="7">
    <source>
        <dbReference type="Proteomes" id="UP000722121"/>
    </source>
</evidence>
<dbReference type="Gene3D" id="3.40.50.150">
    <property type="entry name" value="Vaccinia Virus protein VP39"/>
    <property type="match status" value="1"/>
</dbReference>
<dbReference type="NCBIfam" id="NF001244">
    <property type="entry name" value="PRK00216.1-5"/>
    <property type="match status" value="1"/>
</dbReference>
<evidence type="ECO:0000256" key="2">
    <source>
        <dbReference type="ARBA" id="ARBA00022603"/>
    </source>
</evidence>
<dbReference type="SUPFAM" id="SSF53335">
    <property type="entry name" value="S-adenosyl-L-methionine-dependent methyltransferases"/>
    <property type="match status" value="1"/>
</dbReference>
<dbReference type="HAMAP" id="MF_01813">
    <property type="entry name" value="MenG_UbiE_methyltr"/>
    <property type="match status" value="1"/>
</dbReference>
<feature type="binding site" evidence="5">
    <location>
        <position position="93"/>
    </location>
    <ligand>
        <name>S-adenosyl-L-methionine</name>
        <dbReference type="ChEBI" id="CHEBI:59789"/>
    </ligand>
</feature>
<keyword evidence="3 5" id="KW-0808">Transferase</keyword>
<protein>
    <recommendedName>
        <fullName evidence="5">Demethylmenaquinone methyltransferase</fullName>
        <ecNumber evidence="5">2.1.1.163</ecNumber>
    </recommendedName>
</protein>
<evidence type="ECO:0000256" key="1">
    <source>
        <dbReference type="ARBA" id="ARBA00022428"/>
    </source>
</evidence>
<comment type="caution">
    <text evidence="5">Lacks conserved residue(s) required for the propagation of feature annotation.</text>
</comment>
<dbReference type="GO" id="GO:0008168">
    <property type="term" value="F:methyltransferase activity"/>
    <property type="evidence" value="ECO:0007669"/>
    <property type="project" value="UniProtKB-KW"/>
</dbReference>
<dbReference type="InterPro" id="IPR029063">
    <property type="entry name" value="SAM-dependent_MTases_sf"/>
</dbReference>
<accession>A0ABS3AST6</accession>
<dbReference type="PANTHER" id="PTHR43591">
    <property type="entry name" value="METHYLTRANSFERASE"/>
    <property type="match status" value="1"/>
</dbReference>
<dbReference type="InterPro" id="IPR004033">
    <property type="entry name" value="UbiE/COQ5_MeTrFase"/>
</dbReference>
<dbReference type="PANTHER" id="PTHR43591:SF24">
    <property type="entry name" value="2-METHOXY-6-POLYPRENYL-1,4-BENZOQUINOL METHYLASE, MITOCHONDRIAL"/>
    <property type="match status" value="1"/>
</dbReference>
<comment type="pathway">
    <text evidence="5">Quinol/quinone metabolism; menaquinone biosynthesis; menaquinol from 1,4-dihydroxy-2-naphthoate: step 2/2.</text>
</comment>
<keyword evidence="4 5" id="KW-0949">S-adenosyl-L-methionine</keyword>
<gene>
    <name evidence="6" type="primary">ubiE</name>
    <name evidence="5" type="synonym">menG</name>
    <name evidence="6" type="ORF">JYU14_05080</name>
</gene>
<feature type="binding site" evidence="5">
    <location>
        <begin position="123"/>
        <end position="124"/>
    </location>
    <ligand>
        <name>S-adenosyl-L-methionine</name>
        <dbReference type="ChEBI" id="CHEBI:59789"/>
    </ligand>
</feature>